<protein>
    <submittedName>
        <fullName evidence="3">DJ-1 domain, InhA-type</fullName>
    </submittedName>
    <submittedName>
        <fullName evidence="2">Isonitrile hydratase</fullName>
        <ecNumber evidence="2">4.2.1.103</ecNumber>
    </submittedName>
</protein>
<dbReference type="Pfam" id="PF01965">
    <property type="entry name" value="DJ-1_PfpI"/>
    <property type="match status" value="1"/>
</dbReference>
<dbReference type="Proteomes" id="UP000028042">
    <property type="component" value="Unassembled WGS sequence"/>
</dbReference>
<dbReference type="Proteomes" id="UP000030905">
    <property type="component" value="Chromosome"/>
</dbReference>
<proteinExistence type="predicted"/>
<dbReference type="GeneID" id="93073074"/>
<dbReference type="InterPro" id="IPR029062">
    <property type="entry name" value="Class_I_gatase-like"/>
</dbReference>
<evidence type="ECO:0000259" key="1">
    <source>
        <dbReference type="Pfam" id="PF01965"/>
    </source>
</evidence>
<evidence type="ECO:0000313" key="5">
    <source>
        <dbReference type="Proteomes" id="UP000030905"/>
    </source>
</evidence>
<evidence type="ECO:0000313" key="3">
    <source>
        <dbReference type="EMBL" id="KRU13037.1"/>
    </source>
</evidence>
<dbReference type="SUPFAM" id="SSF52317">
    <property type="entry name" value="Class I glutamine amidotransferase-like"/>
    <property type="match status" value="1"/>
</dbReference>
<dbReference type="KEGG" id="cpat:CLPA_c08660"/>
<dbReference type="PATRIC" id="fig|1262449.3.peg.3288"/>
<keyword evidence="5" id="KW-1185">Reference proteome</keyword>
<dbReference type="GO" id="GO:0050549">
    <property type="term" value="F:cyclohexyl-isocyanide hydratase activity"/>
    <property type="evidence" value="ECO:0007669"/>
    <property type="project" value="UniProtKB-EC"/>
</dbReference>
<dbReference type="PANTHER" id="PTHR43130:SF3">
    <property type="entry name" value="HTH-TYPE TRANSCRIPTIONAL REGULATOR RV1931C"/>
    <property type="match status" value="1"/>
</dbReference>
<name>A0A0H3IZK5_CLOPA</name>
<dbReference type="InterPro" id="IPR002818">
    <property type="entry name" value="DJ-1/PfpI"/>
</dbReference>
<feature type="domain" description="DJ-1/PfpI" evidence="1">
    <location>
        <begin position="4"/>
        <end position="167"/>
    </location>
</feature>
<reference evidence="2 5" key="1">
    <citation type="journal article" date="2015" name="Genome Announc.">
        <title>Complete Genome Sequence of the Nitrogen-Fixing and Solvent-Producing Clostridium pasteurianum DSM 525.</title>
        <authorList>
            <person name="Poehlein A."/>
            <person name="Grosse-Honebrink A."/>
            <person name="Zhang Y."/>
            <person name="Minton N.P."/>
            <person name="Daniel R."/>
        </authorList>
    </citation>
    <scope>NUCLEOTIDE SEQUENCE [LARGE SCALE GENOMIC DNA]</scope>
    <source>
        <strain evidence="2">DSM 525</strain>
        <strain evidence="5">DSM 525 / ATCC 6013</strain>
    </source>
</reference>
<dbReference type="AlphaFoldDB" id="A0A0H3IZK5"/>
<dbReference type="InterPro" id="IPR052158">
    <property type="entry name" value="INH-QAR"/>
</dbReference>
<accession>A0A0H3IZK5</accession>
<dbReference type="EC" id="4.2.1.103" evidence="2"/>
<dbReference type="eggNOG" id="COG0693">
    <property type="taxonomic scope" value="Bacteria"/>
</dbReference>
<reference evidence="3" key="2">
    <citation type="submission" date="2015-10" db="EMBL/GenBank/DDBJ databases">
        <title>Improved Draft Genome Sequence of Clostridium pasteurianum Strain ATCC 6013 (DSM 525) Using a Hybrid Next-Generation Sequencing Approach.</title>
        <authorList>
            <person name="Pyne M.E."/>
            <person name="Utturkar S.M."/>
            <person name="Brown S.D."/>
            <person name="Moo-Young M."/>
            <person name="Chung D.A."/>
            <person name="Chou P.C."/>
        </authorList>
    </citation>
    <scope>NUCLEOTIDE SEQUENCE</scope>
    <source>
        <strain evidence="3">ATCC 6013</strain>
    </source>
</reference>
<dbReference type="EMBL" id="JPGY02000001">
    <property type="protein sequence ID" value="KRU13037.1"/>
    <property type="molecule type" value="Genomic_DNA"/>
</dbReference>
<dbReference type="Gene3D" id="3.40.50.880">
    <property type="match status" value="1"/>
</dbReference>
<keyword evidence="2" id="KW-0456">Lyase</keyword>
<reference evidence="3 4" key="3">
    <citation type="journal article" name="Genome Announc.">
        <title>Improved Draft Genome Sequence of Clostridium pasteurianum Strain ATCC 6013 (DSM 525) Using a Hybrid Next-Generation Sequencing Approach.</title>
        <authorList>
            <person name="Pyne M.E."/>
            <person name="Utturkar S."/>
            <person name="Brown S.D."/>
            <person name="Moo-Young M."/>
            <person name="Chung D.A."/>
            <person name="Chou C.P."/>
        </authorList>
    </citation>
    <scope>NUCLEOTIDE SEQUENCE [LARGE SCALE GENOMIC DNA]</scope>
    <source>
        <strain evidence="3 4">ATCC 6013</strain>
    </source>
</reference>
<dbReference type="EMBL" id="CP009268">
    <property type="protein sequence ID" value="AJA50954.1"/>
    <property type="molecule type" value="Genomic_DNA"/>
</dbReference>
<sequence length="190" mass="21130">MVNVGILIFNKIEELDFIGPFEVLSYVNKINAESTNVWLISDGEQIIQGYNGLRFFANYTIDKCPHLDVLVVPGGQGRKNAMQNIKILNFIRDRYKDLKYLSSVCTGSLIIASTGLLKGKQATTYHTAFDELSEMGVMAKESKVVQDGKIITGAGVSSGIDVGLYLLSKLFDESIAQQVSDKIEYKWSKY</sequence>
<gene>
    <name evidence="2" type="primary">inhA2</name>
    <name evidence="2" type="ORF">CLPA_c08660</name>
    <name evidence="3" type="ORF">CP6013_02285</name>
</gene>
<dbReference type="RefSeq" id="WP_003447043.1">
    <property type="nucleotide sequence ID" value="NZ_ANZB01000013.1"/>
</dbReference>
<evidence type="ECO:0000313" key="4">
    <source>
        <dbReference type="Proteomes" id="UP000028042"/>
    </source>
</evidence>
<evidence type="ECO:0000313" key="2">
    <source>
        <dbReference type="EMBL" id="AJA50954.1"/>
    </source>
</evidence>
<organism evidence="2 5">
    <name type="scientific">Clostridium pasteurianum DSM 525 = ATCC 6013</name>
    <dbReference type="NCBI Taxonomy" id="1262449"/>
    <lineage>
        <taxon>Bacteria</taxon>
        <taxon>Bacillati</taxon>
        <taxon>Bacillota</taxon>
        <taxon>Clostridia</taxon>
        <taxon>Eubacteriales</taxon>
        <taxon>Clostridiaceae</taxon>
        <taxon>Clostridium</taxon>
    </lineage>
</organism>
<dbReference type="KEGG" id="cpae:CPAST_c08660"/>
<dbReference type="CDD" id="cd03139">
    <property type="entry name" value="GATase1_PfpI_2"/>
    <property type="match status" value="1"/>
</dbReference>
<dbReference type="PANTHER" id="PTHR43130">
    <property type="entry name" value="ARAC-FAMILY TRANSCRIPTIONAL REGULATOR"/>
    <property type="match status" value="1"/>
</dbReference>